<evidence type="ECO:0000259" key="4">
    <source>
        <dbReference type="PROSITE" id="PS50404"/>
    </source>
</evidence>
<organism evidence="6 7">
    <name type="scientific">Acinetobacter faecalis</name>
    <dbReference type="NCBI Taxonomy" id="2665161"/>
    <lineage>
        <taxon>Bacteria</taxon>
        <taxon>Pseudomonadati</taxon>
        <taxon>Pseudomonadota</taxon>
        <taxon>Gammaproteobacteria</taxon>
        <taxon>Moraxellales</taxon>
        <taxon>Moraxellaceae</taxon>
        <taxon>Acinetobacter</taxon>
    </lineage>
</organism>
<reference evidence="5 8" key="3">
    <citation type="journal article" date="2024" name="Syst. Appl. Microbiol.">
        <title>Evidence for the occurrence of Acinetobacter faecalis in cattle feces and its emended description.</title>
        <authorList>
            <person name="Kyselkova M."/>
            <person name="Xanthopoulou K."/>
            <person name="Shestivska V."/>
            <person name="Spanelova P."/>
            <person name="Maixnerova M."/>
            <person name="Higgins P.G."/>
            <person name="Nemec A."/>
        </authorList>
    </citation>
    <scope>NUCLEOTIDE SEQUENCE [LARGE SCALE GENOMIC DNA]</scope>
    <source>
        <strain evidence="5 8">ANC 7225</strain>
    </source>
</reference>
<evidence type="ECO:0000313" key="5">
    <source>
        <dbReference type="EMBL" id="MDY6551059.1"/>
    </source>
</evidence>
<dbReference type="InterPro" id="IPR004045">
    <property type="entry name" value="Glutathione_S-Trfase_N"/>
</dbReference>
<dbReference type="GO" id="GO:0005737">
    <property type="term" value="C:cytoplasm"/>
    <property type="evidence" value="ECO:0007669"/>
    <property type="project" value="UniProtKB-ARBA"/>
</dbReference>
<accession>A0A6L6GGC5</accession>
<evidence type="ECO:0000256" key="3">
    <source>
        <dbReference type="ARBA" id="ARBA00047960"/>
    </source>
</evidence>
<dbReference type="GO" id="GO:0004601">
    <property type="term" value="F:peroxidase activity"/>
    <property type="evidence" value="ECO:0007669"/>
    <property type="project" value="UniProtKB-ARBA"/>
</dbReference>
<keyword evidence="2 6" id="KW-0808">Transferase</keyword>
<gene>
    <name evidence="6" type="ORF">GIX10_09100</name>
    <name evidence="5" type="ORF">SKM48_09890</name>
</gene>
<dbReference type="InterPro" id="IPR040079">
    <property type="entry name" value="Glutathione_S-Trfase"/>
</dbReference>
<dbReference type="InterPro" id="IPR036249">
    <property type="entry name" value="Thioredoxin-like_sf"/>
</dbReference>
<dbReference type="Proteomes" id="UP001284094">
    <property type="component" value="Unassembled WGS sequence"/>
</dbReference>
<evidence type="ECO:0000256" key="2">
    <source>
        <dbReference type="ARBA" id="ARBA00022679"/>
    </source>
</evidence>
<proteinExistence type="predicted"/>
<reference evidence="6 7" key="1">
    <citation type="submission" date="2019-11" db="EMBL/GenBank/DDBJ databases">
        <authorList>
            <person name="An D."/>
        </authorList>
    </citation>
    <scope>NUCLEOTIDE SEQUENCE [LARGE SCALE GENOMIC DNA]</scope>
    <source>
        <strain evidence="6 7">YIM 103518</strain>
    </source>
</reference>
<dbReference type="CDD" id="cd03189">
    <property type="entry name" value="GST_C_GTT1_like"/>
    <property type="match status" value="1"/>
</dbReference>
<dbReference type="EMBL" id="JAXHPO010000046">
    <property type="protein sequence ID" value="MDY6551059.1"/>
    <property type="molecule type" value="Genomic_DNA"/>
</dbReference>
<sequence>MLVLHHLEQSRSSRIIWALEELGLEYEVKLYKRLPSFAAPPELRKVHPLGKSPVLSVNEEVIAESAVILEYLQDNYDKEQKFKPTDKANLNQYKYWMHYAEGSLMPYLVMTLVLTNVPKHVPWLIKPVAKKITGGIKAGFIHPRMKEHILFLEDYLAKNNYFAGDFSFADIQMSFPLMAIQDRMGGDYPNISTYLERVKQRVAFNRVKIREQNLSKS</sequence>
<dbReference type="FunFam" id="3.40.30.10:FF:000156">
    <property type="entry name" value="Glutathione S-transferase 1"/>
    <property type="match status" value="1"/>
</dbReference>
<dbReference type="SFLD" id="SFLDG01150">
    <property type="entry name" value="Main.1:_Beta-like"/>
    <property type="match status" value="1"/>
</dbReference>
<dbReference type="Pfam" id="PF02798">
    <property type="entry name" value="GST_N"/>
    <property type="match status" value="1"/>
</dbReference>
<reference evidence="5" key="2">
    <citation type="submission" date="2023-11" db="EMBL/GenBank/DDBJ databases">
        <authorList>
            <person name="Kyselkova M."/>
            <person name="Xanthopoulou K."/>
            <person name="Shestivska V."/>
            <person name="Spanelova P."/>
            <person name="Maixnerova M."/>
            <person name="Higgins P.G."/>
            <person name="Nemec A."/>
        </authorList>
    </citation>
    <scope>NUCLEOTIDE SEQUENCE</scope>
    <source>
        <strain evidence="5">ANC 7225</strain>
    </source>
</reference>
<dbReference type="SUPFAM" id="SSF47616">
    <property type="entry name" value="GST C-terminal domain-like"/>
    <property type="match status" value="1"/>
</dbReference>
<protein>
    <recommendedName>
        <fullName evidence="1">glutathione transferase</fullName>
        <ecNumber evidence="1">2.5.1.18</ecNumber>
    </recommendedName>
</protein>
<dbReference type="SFLD" id="SFLDS00019">
    <property type="entry name" value="Glutathione_Transferase_(cytos"/>
    <property type="match status" value="1"/>
</dbReference>
<dbReference type="SUPFAM" id="SSF52833">
    <property type="entry name" value="Thioredoxin-like"/>
    <property type="match status" value="1"/>
</dbReference>
<dbReference type="PROSITE" id="PS50404">
    <property type="entry name" value="GST_NTER"/>
    <property type="match status" value="1"/>
</dbReference>
<dbReference type="InterPro" id="IPR036282">
    <property type="entry name" value="Glutathione-S-Trfase_C_sf"/>
</dbReference>
<keyword evidence="8" id="KW-1185">Reference proteome</keyword>
<dbReference type="Gene3D" id="1.20.1050.10">
    <property type="match status" value="1"/>
</dbReference>
<dbReference type="SFLD" id="SFLDG00358">
    <property type="entry name" value="Main_(cytGST)"/>
    <property type="match status" value="1"/>
</dbReference>
<dbReference type="Gene3D" id="3.40.30.10">
    <property type="entry name" value="Glutaredoxin"/>
    <property type="match status" value="1"/>
</dbReference>
<evidence type="ECO:0000313" key="6">
    <source>
        <dbReference type="EMBL" id="MTD11588.1"/>
    </source>
</evidence>
<evidence type="ECO:0000313" key="8">
    <source>
        <dbReference type="Proteomes" id="UP001284094"/>
    </source>
</evidence>
<dbReference type="PANTHER" id="PTHR44051:SF9">
    <property type="entry name" value="GLUTATHIONE S-TRANSFERASE 1"/>
    <property type="match status" value="1"/>
</dbReference>
<dbReference type="CDD" id="cd03046">
    <property type="entry name" value="GST_N_GTT1_like"/>
    <property type="match status" value="1"/>
</dbReference>
<dbReference type="AlphaFoldDB" id="A0A6L6GGC5"/>
<evidence type="ECO:0000256" key="1">
    <source>
        <dbReference type="ARBA" id="ARBA00012452"/>
    </source>
</evidence>
<feature type="domain" description="GST N-terminal" evidence="4">
    <location>
        <begin position="1"/>
        <end position="80"/>
    </location>
</feature>
<dbReference type="PANTHER" id="PTHR44051">
    <property type="entry name" value="GLUTATHIONE S-TRANSFERASE-RELATED"/>
    <property type="match status" value="1"/>
</dbReference>
<dbReference type="GO" id="GO:0004364">
    <property type="term" value="F:glutathione transferase activity"/>
    <property type="evidence" value="ECO:0007669"/>
    <property type="project" value="UniProtKB-EC"/>
</dbReference>
<comment type="caution">
    <text evidence="6">The sequence shown here is derived from an EMBL/GenBank/DDBJ whole genome shotgun (WGS) entry which is preliminary data.</text>
</comment>
<dbReference type="EMBL" id="WLYL01000027">
    <property type="protein sequence ID" value="MTD11588.1"/>
    <property type="molecule type" value="Genomic_DNA"/>
</dbReference>
<dbReference type="RefSeq" id="WP_154773179.1">
    <property type="nucleotide sequence ID" value="NZ_JAXHPE010000040.1"/>
</dbReference>
<evidence type="ECO:0000313" key="7">
    <source>
        <dbReference type="Proteomes" id="UP000473854"/>
    </source>
</evidence>
<dbReference type="Proteomes" id="UP000473854">
    <property type="component" value="Unassembled WGS sequence"/>
</dbReference>
<comment type="catalytic activity">
    <reaction evidence="3">
        <text>RX + glutathione = an S-substituted glutathione + a halide anion + H(+)</text>
        <dbReference type="Rhea" id="RHEA:16437"/>
        <dbReference type="ChEBI" id="CHEBI:15378"/>
        <dbReference type="ChEBI" id="CHEBI:16042"/>
        <dbReference type="ChEBI" id="CHEBI:17792"/>
        <dbReference type="ChEBI" id="CHEBI:57925"/>
        <dbReference type="ChEBI" id="CHEBI:90779"/>
        <dbReference type="EC" id="2.5.1.18"/>
    </reaction>
</comment>
<name>A0A6L6GGC5_9GAMM</name>
<dbReference type="EC" id="2.5.1.18" evidence="1"/>